<feature type="coiled-coil region" evidence="1">
    <location>
        <begin position="118"/>
        <end position="152"/>
    </location>
</feature>
<comment type="caution">
    <text evidence="3">The sequence shown here is derived from an EMBL/GenBank/DDBJ whole genome shotgun (WGS) entry which is preliminary data.</text>
</comment>
<sequence length="553" mass="59907">MSDEEDTGEDDRRILRSARGPIAHVSLGPEGGRILFRRLRERQQQQRRARASEASRTLVSEAGATAAMATTAMSTSAQQTSQAGSSGAVGSTVAQTVSQSTGVMASQALVLTPEDVAIQQATLQEAQLQRALGEIKAEKEKMIRSRARMQRRGADIEELEMMDLTHMDDDVKVVRRALLGVIEMQEHQTTILQDVQQSLAVLAGRAQAAPSPAGPGALPVPYPSFFVPPVTAVSTYVAPSTVAIVSLGMPLSGGVTAGSSLQVLVQTVFTPSPSQVAVTTQPAVSQPVHPQATQPQQLAQQPVSPGPQPGVMQGPGQTQWVLKTTIAAPKPFTGDKRGEDLDTWLRAVSVYVRCKLTLLHEEVLVAASYLEGSAARWLSGLEQLQGYSHNFRAWAATQKLDDFLKMVEERWHDPQEAQRATDAILTLHTRQFKSVREATDVVELMIGVPGVRYDPQVLLTSYVRCFSQPLRNQLAKEANINMHNFPSFSKVTLDLEAKIAHGQAPTMDGRKKTLPPNWKAKGRLMFVDNDGSTIEVDDNFPEGVGSKASSIDA</sequence>
<dbReference type="Gramene" id="GBG87872">
    <property type="protein sequence ID" value="GBG87872"/>
    <property type="gene ID" value="CBR_g46172"/>
</dbReference>
<feature type="region of interest" description="Disordered" evidence="2">
    <location>
        <begin position="1"/>
        <end position="27"/>
    </location>
</feature>
<reference evidence="3 4" key="1">
    <citation type="journal article" date="2018" name="Cell">
        <title>The Chara Genome: Secondary Complexity and Implications for Plant Terrestrialization.</title>
        <authorList>
            <person name="Nishiyama T."/>
            <person name="Sakayama H."/>
            <person name="Vries J.D."/>
            <person name="Buschmann H."/>
            <person name="Saint-Marcoux D."/>
            <person name="Ullrich K.K."/>
            <person name="Haas F.B."/>
            <person name="Vanderstraeten L."/>
            <person name="Becker D."/>
            <person name="Lang D."/>
            <person name="Vosolsobe S."/>
            <person name="Rombauts S."/>
            <person name="Wilhelmsson P.K.I."/>
            <person name="Janitza P."/>
            <person name="Kern R."/>
            <person name="Heyl A."/>
            <person name="Rumpler F."/>
            <person name="Villalobos L.I.A.C."/>
            <person name="Clay J.M."/>
            <person name="Skokan R."/>
            <person name="Toyoda A."/>
            <person name="Suzuki Y."/>
            <person name="Kagoshima H."/>
            <person name="Schijlen E."/>
            <person name="Tajeshwar N."/>
            <person name="Catarino B."/>
            <person name="Hetherington A.J."/>
            <person name="Saltykova A."/>
            <person name="Bonnot C."/>
            <person name="Breuninger H."/>
            <person name="Symeonidi A."/>
            <person name="Radhakrishnan G.V."/>
            <person name="Van Nieuwerburgh F."/>
            <person name="Deforce D."/>
            <person name="Chang C."/>
            <person name="Karol K.G."/>
            <person name="Hedrich R."/>
            <person name="Ulvskov P."/>
            <person name="Glockner G."/>
            <person name="Delwiche C.F."/>
            <person name="Petrasek J."/>
            <person name="Van de Peer Y."/>
            <person name="Friml J."/>
            <person name="Beilby M."/>
            <person name="Dolan L."/>
            <person name="Kohara Y."/>
            <person name="Sugano S."/>
            <person name="Fujiyama A."/>
            <person name="Delaux P.-M."/>
            <person name="Quint M."/>
            <person name="TheiBen G."/>
            <person name="Hagemann M."/>
            <person name="Harholt J."/>
            <person name="Dunand C."/>
            <person name="Zachgo S."/>
            <person name="Langdale J."/>
            <person name="Maumus F."/>
            <person name="Straeten D.V.D."/>
            <person name="Gould S.B."/>
            <person name="Rensing S.A."/>
        </authorList>
    </citation>
    <scope>NUCLEOTIDE SEQUENCE [LARGE SCALE GENOMIC DNA]</scope>
    <source>
        <strain evidence="3 4">S276</strain>
    </source>
</reference>
<keyword evidence="4" id="KW-1185">Reference proteome</keyword>
<feature type="compositionally biased region" description="Low complexity" evidence="2">
    <location>
        <begin position="290"/>
        <end position="315"/>
    </location>
</feature>
<dbReference type="AlphaFoldDB" id="A0A388M049"/>
<accession>A0A388M049</accession>
<protein>
    <submittedName>
        <fullName evidence="3">Uncharacterized protein</fullName>
    </submittedName>
</protein>
<proteinExistence type="predicted"/>
<evidence type="ECO:0000256" key="1">
    <source>
        <dbReference type="SAM" id="Coils"/>
    </source>
</evidence>
<gene>
    <name evidence="3" type="ORF">CBR_g46172</name>
</gene>
<evidence type="ECO:0000313" key="3">
    <source>
        <dbReference type="EMBL" id="GBG87872.1"/>
    </source>
</evidence>
<evidence type="ECO:0000313" key="4">
    <source>
        <dbReference type="Proteomes" id="UP000265515"/>
    </source>
</evidence>
<feature type="region of interest" description="Disordered" evidence="2">
    <location>
        <begin position="280"/>
        <end position="315"/>
    </location>
</feature>
<evidence type="ECO:0000256" key="2">
    <source>
        <dbReference type="SAM" id="MobiDB-lite"/>
    </source>
</evidence>
<organism evidence="3 4">
    <name type="scientific">Chara braunii</name>
    <name type="common">Braun's stonewort</name>
    <dbReference type="NCBI Taxonomy" id="69332"/>
    <lineage>
        <taxon>Eukaryota</taxon>
        <taxon>Viridiplantae</taxon>
        <taxon>Streptophyta</taxon>
        <taxon>Charophyceae</taxon>
        <taxon>Charales</taxon>
        <taxon>Characeae</taxon>
        <taxon>Chara</taxon>
    </lineage>
</organism>
<name>A0A388M049_CHABU</name>
<dbReference type="Proteomes" id="UP000265515">
    <property type="component" value="Unassembled WGS sequence"/>
</dbReference>
<dbReference type="EMBL" id="BFEA01000637">
    <property type="protein sequence ID" value="GBG87872.1"/>
    <property type="molecule type" value="Genomic_DNA"/>
</dbReference>
<keyword evidence="1" id="KW-0175">Coiled coil</keyword>